<comment type="caution">
    <text evidence="2">The sequence shown here is derived from an EMBL/GenBank/DDBJ whole genome shotgun (WGS) entry which is preliminary data.</text>
</comment>
<organism evidence="2 3">
    <name type="scientific">Sediminitomix flava</name>
    <dbReference type="NCBI Taxonomy" id="379075"/>
    <lineage>
        <taxon>Bacteria</taxon>
        <taxon>Pseudomonadati</taxon>
        <taxon>Bacteroidota</taxon>
        <taxon>Cytophagia</taxon>
        <taxon>Cytophagales</taxon>
        <taxon>Flammeovirgaceae</taxon>
        <taxon>Sediminitomix</taxon>
    </lineage>
</organism>
<reference evidence="2 3" key="1">
    <citation type="submission" date="2018-03" db="EMBL/GenBank/DDBJ databases">
        <title>Genomic Encyclopedia of Archaeal and Bacterial Type Strains, Phase II (KMG-II): from individual species to whole genera.</title>
        <authorList>
            <person name="Goeker M."/>
        </authorList>
    </citation>
    <scope>NUCLEOTIDE SEQUENCE [LARGE SCALE GENOMIC DNA]</scope>
    <source>
        <strain evidence="2 3">DSM 28229</strain>
    </source>
</reference>
<dbReference type="OrthoDB" id="976741at2"/>
<feature type="signal peptide" evidence="1">
    <location>
        <begin position="1"/>
        <end position="19"/>
    </location>
</feature>
<protein>
    <recommendedName>
        <fullName evidence="4">YARHG domain-containing protein</fullName>
    </recommendedName>
</protein>
<dbReference type="EMBL" id="QGDO01000005">
    <property type="protein sequence ID" value="PWJ40182.1"/>
    <property type="molecule type" value="Genomic_DNA"/>
</dbReference>
<dbReference type="Proteomes" id="UP000245535">
    <property type="component" value="Unassembled WGS sequence"/>
</dbReference>
<gene>
    <name evidence="2" type="ORF">BC781_105250</name>
</gene>
<accession>A0A315Z7G9</accession>
<evidence type="ECO:0000313" key="2">
    <source>
        <dbReference type="EMBL" id="PWJ40182.1"/>
    </source>
</evidence>
<evidence type="ECO:0000256" key="1">
    <source>
        <dbReference type="SAM" id="SignalP"/>
    </source>
</evidence>
<evidence type="ECO:0000313" key="3">
    <source>
        <dbReference type="Proteomes" id="UP000245535"/>
    </source>
</evidence>
<dbReference type="RefSeq" id="WP_109620682.1">
    <property type="nucleotide sequence ID" value="NZ_QGDO01000005.1"/>
</dbReference>
<feature type="chain" id="PRO_5016233191" description="YARHG domain-containing protein" evidence="1">
    <location>
        <begin position="20"/>
        <end position="276"/>
    </location>
</feature>
<dbReference type="AlphaFoldDB" id="A0A315Z7G9"/>
<keyword evidence="1" id="KW-0732">Signal</keyword>
<keyword evidence="3" id="KW-1185">Reference proteome</keyword>
<sequence length="276" mass="32824">MKKLFLIAFTLLSFLELKAQNLNYFKGSEGELYAETKQVNQFIRRFNNEEDLSGKKFAPDSPEYRDNTRRSGYVRILFDGKDPNLTTEIKEKFIKDVTKADNPQFLEFRGKDWYAEVTAHFYYKGREEEGKIFLALEQENMGFKWSLVGAHFDFFDEMFPAKHDSTNGSFLHPMSHEIDFMNLKKALKNDESLLDYTRKDFYPDQLTLMFYEIEKGNLTFETISKVYFHFFQVDGWYFKISEFNRSGYNSGWLISSISEVENKDKEVLKRYILRQD</sequence>
<name>A0A315Z7G9_SEDFL</name>
<evidence type="ECO:0008006" key="4">
    <source>
        <dbReference type="Google" id="ProtNLM"/>
    </source>
</evidence>
<proteinExistence type="predicted"/>